<gene>
    <name evidence="2" type="ORF">DFH94DRAFT_697369</name>
</gene>
<evidence type="ECO:0000313" key="2">
    <source>
        <dbReference type="EMBL" id="KAF8469235.1"/>
    </source>
</evidence>
<keyword evidence="3" id="KW-1185">Reference proteome</keyword>
<dbReference type="PANTHER" id="PTHR35871">
    <property type="entry name" value="EXPRESSED PROTEIN"/>
    <property type="match status" value="1"/>
</dbReference>
<feature type="region of interest" description="Disordered" evidence="1">
    <location>
        <begin position="48"/>
        <end position="100"/>
    </location>
</feature>
<dbReference type="Proteomes" id="UP000759537">
    <property type="component" value="Unassembled WGS sequence"/>
</dbReference>
<protein>
    <submittedName>
        <fullName evidence="2">Uncharacterized protein</fullName>
    </submittedName>
</protein>
<evidence type="ECO:0000313" key="3">
    <source>
        <dbReference type="Proteomes" id="UP000759537"/>
    </source>
</evidence>
<accession>A0A9P5MNY1</accession>
<dbReference type="PANTHER" id="PTHR35871:SF1">
    <property type="entry name" value="CXC1-LIKE CYSTEINE CLUSTER ASSOCIATED WITH KDZ TRANSPOSASES DOMAIN-CONTAINING PROTEIN"/>
    <property type="match status" value="1"/>
</dbReference>
<comment type="caution">
    <text evidence="2">The sequence shown here is derived from an EMBL/GenBank/DDBJ whole genome shotgun (WGS) entry which is preliminary data.</text>
</comment>
<dbReference type="AlphaFoldDB" id="A0A9P5MNY1"/>
<sequence>MAKEHNSETAPALHIDKRTLETNATNDMAPCRGLDGVTTSCIIEIASDSEPIQVEDTATEVESDTKESEESSSSSNSCEMLSNDDEPNSDCPPSKTMQHNLEDPQGIIARMIEGLCNGKVPNDACHQLGLDNTLECLHDHATLHAAQGDLIRKGEDRKIDPILRGHIQVMVGVLNLFLDESLGYTWRHASLIVAKSQSHGTGELPHPKYSWTRSTALEDEDILQEIQFELGEKLKTRSIKATDLVYVIASVKIQEQFKHAGIDKPSISEHTAYHWLGKMGWQYGRQPNGMYIDGHEHEDVVQYRDAFVQHFKQYEQCFHLWDDNGEELPPPRGFPVPEAACRF</sequence>
<reference evidence="2" key="1">
    <citation type="submission" date="2019-10" db="EMBL/GenBank/DDBJ databases">
        <authorList>
            <consortium name="DOE Joint Genome Institute"/>
            <person name="Kuo A."/>
            <person name="Miyauchi S."/>
            <person name="Kiss E."/>
            <person name="Drula E."/>
            <person name="Kohler A."/>
            <person name="Sanchez-Garcia M."/>
            <person name="Andreopoulos B."/>
            <person name="Barry K.W."/>
            <person name="Bonito G."/>
            <person name="Buee M."/>
            <person name="Carver A."/>
            <person name="Chen C."/>
            <person name="Cichocki N."/>
            <person name="Clum A."/>
            <person name="Culley D."/>
            <person name="Crous P.W."/>
            <person name="Fauchery L."/>
            <person name="Girlanda M."/>
            <person name="Hayes R."/>
            <person name="Keri Z."/>
            <person name="LaButti K."/>
            <person name="Lipzen A."/>
            <person name="Lombard V."/>
            <person name="Magnuson J."/>
            <person name="Maillard F."/>
            <person name="Morin E."/>
            <person name="Murat C."/>
            <person name="Nolan M."/>
            <person name="Ohm R."/>
            <person name="Pangilinan J."/>
            <person name="Pereira M."/>
            <person name="Perotto S."/>
            <person name="Peter M."/>
            <person name="Riley R."/>
            <person name="Sitrit Y."/>
            <person name="Stielow B."/>
            <person name="Szollosi G."/>
            <person name="Zifcakova L."/>
            <person name="Stursova M."/>
            <person name="Spatafora J.W."/>
            <person name="Tedersoo L."/>
            <person name="Vaario L.-M."/>
            <person name="Yamada A."/>
            <person name="Yan M."/>
            <person name="Wang P."/>
            <person name="Xu J."/>
            <person name="Bruns T."/>
            <person name="Baldrian P."/>
            <person name="Vilgalys R."/>
            <person name="Henrissat B."/>
            <person name="Grigoriev I.V."/>
            <person name="Hibbett D."/>
            <person name="Nagy L.G."/>
            <person name="Martin F.M."/>
        </authorList>
    </citation>
    <scope>NUCLEOTIDE SEQUENCE</scope>
    <source>
        <strain evidence="2">Prilba</strain>
    </source>
</reference>
<dbReference type="OrthoDB" id="2682118at2759"/>
<evidence type="ECO:0000256" key="1">
    <source>
        <dbReference type="SAM" id="MobiDB-lite"/>
    </source>
</evidence>
<name>A0A9P5MNY1_9AGAM</name>
<feature type="region of interest" description="Disordered" evidence="1">
    <location>
        <begin position="1"/>
        <end position="21"/>
    </location>
</feature>
<dbReference type="EMBL" id="WHVB01000029">
    <property type="protein sequence ID" value="KAF8469235.1"/>
    <property type="molecule type" value="Genomic_DNA"/>
</dbReference>
<feature type="compositionally biased region" description="Low complexity" evidence="1">
    <location>
        <begin position="71"/>
        <end position="81"/>
    </location>
</feature>
<organism evidence="2 3">
    <name type="scientific">Russula ochroleuca</name>
    <dbReference type="NCBI Taxonomy" id="152965"/>
    <lineage>
        <taxon>Eukaryota</taxon>
        <taxon>Fungi</taxon>
        <taxon>Dikarya</taxon>
        <taxon>Basidiomycota</taxon>
        <taxon>Agaricomycotina</taxon>
        <taxon>Agaricomycetes</taxon>
        <taxon>Russulales</taxon>
        <taxon>Russulaceae</taxon>
        <taxon>Russula</taxon>
    </lineage>
</organism>
<reference evidence="2" key="2">
    <citation type="journal article" date="2020" name="Nat. Commun.">
        <title>Large-scale genome sequencing of mycorrhizal fungi provides insights into the early evolution of symbiotic traits.</title>
        <authorList>
            <person name="Miyauchi S."/>
            <person name="Kiss E."/>
            <person name="Kuo A."/>
            <person name="Drula E."/>
            <person name="Kohler A."/>
            <person name="Sanchez-Garcia M."/>
            <person name="Morin E."/>
            <person name="Andreopoulos B."/>
            <person name="Barry K.W."/>
            <person name="Bonito G."/>
            <person name="Buee M."/>
            <person name="Carver A."/>
            <person name="Chen C."/>
            <person name="Cichocki N."/>
            <person name="Clum A."/>
            <person name="Culley D."/>
            <person name="Crous P.W."/>
            <person name="Fauchery L."/>
            <person name="Girlanda M."/>
            <person name="Hayes R.D."/>
            <person name="Keri Z."/>
            <person name="LaButti K."/>
            <person name="Lipzen A."/>
            <person name="Lombard V."/>
            <person name="Magnuson J."/>
            <person name="Maillard F."/>
            <person name="Murat C."/>
            <person name="Nolan M."/>
            <person name="Ohm R.A."/>
            <person name="Pangilinan J."/>
            <person name="Pereira M.F."/>
            <person name="Perotto S."/>
            <person name="Peter M."/>
            <person name="Pfister S."/>
            <person name="Riley R."/>
            <person name="Sitrit Y."/>
            <person name="Stielow J.B."/>
            <person name="Szollosi G."/>
            <person name="Zifcakova L."/>
            <person name="Stursova M."/>
            <person name="Spatafora J.W."/>
            <person name="Tedersoo L."/>
            <person name="Vaario L.M."/>
            <person name="Yamada A."/>
            <person name="Yan M."/>
            <person name="Wang P."/>
            <person name="Xu J."/>
            <person name="Bruns T."/>
            <person name="Baldrian P."/>
            <person name="Vilgalys R."/>
            <person name="Dunand C."/>
            <person name="Henrissat B."/>
            <person name="Grigoriev I.V."/>
            <person name="Hibbett D."/>
            <person name="Nagy L.G."/>
            <person name="Martin F.M."/>
        </authorList>
    </citation>
    <scope>NUCLEOTIDE SEQUENCE</scope>
    <source>
        <strain evidence="2">Prilba</strain>
    </source>
</reference>
<proteinExistence type="predicted"/>